<dbReference type="Proteomes" id="UP000189933">
    <property type="component" value="Unassembled WGS sequence"/>
</dbReference>
<dbReference type="EMBL" id="FUXM01000002">
    <property type="protein sequence ID" value="SJZ59105.1"/>
    <property type="molecule type" value="Genomic_DNA"/>
</dbReference>
<proteinExistence type="predicted"/>
<evidence type="ECO:0000313" key="2">
    <source>
        <dbReference type="Proteomes" id="UP000189933"/>
    </source>
</evidence>
<dbReference type="RefSeq" id="WP_078664496.1">
    <property type="nucleotide sequence ID" value="NZ_FUXM01000002.1"/>
</dbReference>
<reference evidence="2" key="1">
    <citation type="submission" date="2017-02" db="EMBL/GenBank/DDBJ databases">
        <authorList>
            <person name="Varghese N."/>
            <person name="Submissions S."/>
        </authorList>
    </citation>
    <scope>NUCLEOTIDE SEQUENCE [LARGE SCALE GENOMIC DNA]</scope>
    <source>
        <strain evidence="2">DSM 16521</strain>
    </source>
</reference>
<gene>
    <name evidence="1" type="ORF">SAMN02745885_00344</name>
</gene>
<organism evidence="1 2">
    <name type="scientific">Carboxydocella sporoproducens DSM 16521</name>
    <dbReference type="NCBI Taxonomy" id="1121270"/>
    <lineage>
        <taxon>Bacteria</taxon>
        <taxon>Bacillati</taxon>
        <taxon>Bacillota</taxon>
        <taxon>Clostridia</taxon>
        <taxon>Eubacteriales</taxon>
        <taxon>Clostridiales Family XVI. Incertae Sedis</taxon>
        <taxon>Carboxydocella</taxon>
    </lineage>
</organism>
<protein>
    <submittedName>
        <fullName evidence="1">Uncharacterized protein</fullName>
    </submittedName>
</protein>
<accession>A0A1T4LWP7</accession>
<evidence type="ECO:0000313" key="1">
    <source>
        <dbReference type="EMBL" id="SJZ59105.1"/>
    </source>
</evidence>
<sequence length="150" mass="17740">MLLYFLINRPCELKLVLGDHFFEVARTKPEFIDEWESYCQECGANFSYCTAGCCGWIKNSIDCRRLIKLVTDMRKPQLLWEIFNFYEQEINPELFWDIVLPYTTSDNVLSVLADFWQLAKEKNLLPLEWHALAQAFQTATVLNEEIIVFR</sequence>
<dbReference type="AlphaFoldDB" id="A0A1T4LWP7"/>
<name>A0A1T4LWP7_9FIRM</name>
<keyword evidence="2" id="KW-1185">Reference proteome</keyword>